<dbReference type="GO" id="GO:0005886">
    <property type="term" value="C:plasma membrane"/>
    <property type="evidence" value="ECO:0007669"/>
    <property type="project" value="UniProtKB-SubCell"/>
</dbReference>
<dbReference type="GO" id="GO:0012505">
    <property type="term" value="C:endomembrane system"/>
    <property type="evidence" value="ECO:0007669"/>
    <property type="project" value="UniProtKB-SubCell"/>
</dbReference>
<evidence type="ECO:0000256" key="9">
    <source>
        <dbReference type="RuleBase" id="RU910715"/>
    </source>
</evidence>
<evidence type="ECO:0000313" key="11">
    <source>
        <dbReference type="RefSeq" id="XP_008451915.2"/>
    </source>
</evidence>
<dbReference type="AlphaFoldDB" id="A0A1S3BS11"/>
<keyword evidence="5 9" id="KW-0812">Transmembrane</keyword>
<dbReference type="Gene3D" id="1.20.1280.290">
    <property type="match status" value="2"/>
</dbReference>
<organism evidence="10 11">
    <name type="scientific">Cucumis melo</name>
    <name type="common">Muskmelon</name>
    <dbReference type="NCBI Taxonomy" id="3656"/>
    <lineage>
        <taxon>Eukaryota</taxon>
        <taxon>Viridiplantae</taxon>
        <taxon>Streptophyta</taxon>
        <taxon>Embryophyta</taxon>
        <taxon>Tracheophyta</taxon>
        <taxon>Spermatophyta</taxon>
        <taxon>Magnoliopsida</taxon>
        <taxon>eudicotyledons</taxon>
        <taxon>Gunneridae</taxon>
        <taxon>Pentapetalae</taxon>
        <taxon>rosids</taxon>
        <taxon>fabids</taxon>
        <taxon>Cucurbitales</taxon>
        <taxon>Cucurbitaceae</taxon>
        <taxon>Benincaseae</taxon>
        <taxon>Cucumis</taxon>
    </lineage>
</organism>
<reference evidence="11" key="1">
    <citation type="submission" date="2025-08" db="UniProtKB">
        <authorList>
            <consortium name="RefSeq"/>
        </authorList>
    </citation>
    <scope>IDENTIFICATION</scope>
    <source>
        <tissue evidence="11">Stem</tissue>
    </source>
</reference>
<evidence type="ECO:0000256" key="3">
    <source>
        <dbReference type="ARBA" id="ARBA00022448"/>
    </source>
</evidence>
<dbReference type="KEGG" id="cmo:103493068"/>
<evidence type="ECO:0000256" key="5">
    <source>
        <dbReference type="ARBA" id="ARBA00022692"/>
    </source>
</evidence>
<feature type="transmembrane region" description="Helical" evidence="9">
    <location>
        <begin position="102"/>
        <end position="125"/>
    </location>
</feature>
<keyword evidence="8 9" id="KW-0472">Membrane</keyword>
<keyword evidence="6" id="KW-0677">Repeat</keyword>
<dbReference type="InterPro" id="IPR047664">
    <property type="entry name" value="SWEET"/>
</dbReference>
<comment type="subcellular location">
    <subcellularLocation>
        <location evidence="9">Cell membrane</location>
        <topology evidence="9">Multi-pass membrane protein</topology>
    </subcellularLocation>
    <subcellularLocation>
        <location evidence="1">Endomembrane system</location>
        <topology evidence="1">Multi-pass membrane protein</topology>
    </subcellularLocation>
</comment>
<dbReference type="Pfam" id="PF03083">
    <property type="entry name" value="MtN3_slv"/>
    <property type="match status" value="2"/>
</dbReference>
<keyword evidence="3 9" id="KW-0813">Transport</keyword>
<dbReference type="PANTHER" id="PTHR10791:SF130">
    <property type="entry name" value="BIDIRECTIONAL SUGAR TRANSPORTER SWEET6-RELATED"/>
    <property type="match status" value="1"/>
</dbReference>
<evidence type="ECO:0000256" key="2">
    <source>
        <dbReference type="ARBA" id="ARBA00007809"/>
    </source>
</evidence>
<keyword evidence="7 9" id="KW-1133">Transmembrane helix</keyword>
<dbReference type="SMR" id="A0A1S3BS11"/>
<evidence type="ECO:0000313" key="10">
    <source>
        <dbReference type="Proteomes" id="UP001652600"/>
    </source>
</evidence>
<dbReference type="GO" id="GO:0051119">
    <property type="term" value="F:sugar transmembrane transporter activity"/>
    <property type="evidence" value="ECO:0007669"/>
    <property type="project" value="InterPro"/>
</dbReference>
<dbReference type="InterPro" id="IPR004316">
    <property type="entry name" value="SWEET_rpt"/>
</dbReference>
<protein>
    <recommendedName>
        <fullName evidence="9">Bidirectional sugar transporter SWEET</fullName>
    </recommendedName>
</protein>
<dbReference type="RefSeq" id="XP_008451915.2">
    <property type="nucleotide sequence ID" value="XM_008453693.3"/>
</dbReference>
<dbReference type="GO" id="GO:0051260">
    <property type="term" value="P:protein homooligomerization"/>
    <property type="evidence" value="ECO:0007669"/>
    <property type="project" value="UniProtKB-ARBA"/>
</dbReference>
<feature type="transmembrane region" description="Helical" evidence="9">
    <location>
        <begin position="131"/>
        <end position="152"/>
    </location>
</feature>
<dbReference type="Proteomes" id="UP001652600">
    <property type="component" value="Chromosome 7"/>
</dbReference>
<evidence type="ECO:0000256" key="4">
    <source>
        <dbReference type="ARBA" id="ARBA00022597"/>
    </source>
</evidence>
<dbReference type="InParanoid" id="A0A1S3BS11"/>
<name>A0A1S3BS11_CUCME</name>
<feature type="transmembrane region" description="Helical" evidence="9">
    <location>
        <begin position="45"/>
        <end position="64"/>
    </location>
</feature>
<dbReference type="GeneID" id="103493068"/>
<comment type="similarity">
    <text evidence="2 9">Belongs to the SWEET sugar transporter family.</text>
</comment>
<keyword evidence="10" id="KW-1185">Reference proteome</keyword>
<evidence type="ECO:0000256" key="8">
    <source>
        <dbReference type="ARBA" id="ARBA00023136"/>
    </source>
</evidence>
<gene>
    <name evidence="11" type="primary">LOC103493068</name>
</gene>
<feature type="transmembrane region" description="Helical" evidence="9">
    <location>
        <begin position="164"/>
        <end position="186"/>
    </location>
</feature>
<evidence type="ECO:0000256" key="7">
    <source>
        <dbReference type="ARBA" id="ARBA00022989"/>
    </source>
</evidence>
<feature type="transmembrane region" description="Helical" evidence="9">
    <location>
        <begin position="70"/>
        <end position="93"/>
    </location>
</feature>
<proteinExistence type="inferred from homology"/>
<dbReference type="Gramene" id="MELO3C016259.2.1">
    <property type="protein sequence ID" value="MELO3C016259.2.1"/>
    <property type="gene ID" value="MELO3C016259.2"/>
</dbReference>
<sequence length="262" mass="29050">MVSLVLARTVIGIIGNIIALFLFLSPLPTFATIWKKGSVEQYSPIPYLATLVNCLVWVLYGLPVVHPGSILVITINATGTLIELVYIILFFVFSDRKKRVKVLLVLLIEIVFITLLTLLVLFIFHTHSKRSMVVGTICILFNIGMYASPLAVMKLVIKTKSVEYMPLSLSVASFANGVAWTIYALLPFDPYILIPNGLGTLFGLAQLILYASFYKSTKLQIEEREGKGKVILSDQLVTNGKEECWKNDNIECGNPRAEVHGA</sequence>
<evidence type="ECO:0000256" key="1">
    <source>
        <dbReference type="ARBA" id="ARBA00004127"/>
    </source>
</evidence>
<feature type="transmembrane region" description="Helical" evidence="9">
    <location>
        <begin position="6"/>
        <end position="24"/>
    </location>
</feature>
<feature type="transmembrane region" description="Helical" evidence="9">
    <location>
        <begin position="192"/>
        <end position="214"/>
    </location>
</feature>
<dbReference type="PANTHER" id="PTHR10791">
    <property type="entry name" value="RAG1-ACTIVATING PROTEIN 1"/>
    <property type="match status" value="1"/>
</dbReference>
<dbReference type="eggNOG" id="KOG1623">
    <property type="taxonomic scope" value="Eukaryota"/>
</dbReference>
<comment type="function">
    <text evidence="9">Mediates both low-affinity uptake and efflux of sugar across the membrane.</text>
</comment>
<accession>A0A1S3BS11</accession>
<keyword evidence="4 9" id="KW-0762">Sugar transport</keyword>
<evidence type="ECO:0000256" key="6">
    <source>
        <dbReference type="ARBA" id="ARBA00022737"/>
    </source>
</evidence>